<dbReference type="RefSeq" id="WP_147459174.1">
    <property type="nucleotide sequence ID" value="NZ_JBIUBA010000062.1"/>
</dbReference>
<protein>
    <submittedName>
        <fullName evidence="2">Uncharacterized protein</fullName>
    </submittedName>
</protein>
<evidence type="ECO:0000256" key="1">
    <source>
        <dbReference type="SAM" id="SignalP"/>
    </source>
</evidence>
<dbReference type="Proteomes" id="UP000272729">
    <property type="component" value="Unassembled WGS sequence"/>
</dbReference>
<organism evidence="2 3">
    <name type="scientific">Saccharothrix variisporea</name>
    <dbReference type="NCBI Taxonomy" id="543527"/>
    <lineage>
        <taxon>Bacteria</taxon>
        <taxon>Bacillati</taxon>
        <taxon>Actinomycetota</taxon>
        <taxon>Actinomycetes</taxon>
        <taxon>Pseudonocardiales</taxon>
        <taxon>Pseudonocardiaceae</taxon>
        <taxon>Saccharothrix</taxon>
    </lineage>
</organism>
<keyword evidence="1" id="KW-0732">Signal</keyword>
<dbReference type="EMBL" id="RBXR01000001">
    <property type="protein sequence ID" value="RKT67766.1"/>
    <property type="molecule type" value="Genomic_DNA"/>
</dbReference>
<evidence type="ECO:0000313" key="3">
    <source>
        <dbReference type="Proteomes" id="UP000272729"/>
    </source>
</evidence>
<evidence type="ECO:0000313" key="2">
    <source>
        <dbReference type="EMBL" id="RKT67766.1"/>
    </source>
</evidence>
<proteinExistence type="predicted"/>
<feature type="signal peptide" evidence="1">
    <location>
        <begin position="1"/>
        <end position="38"/>
    </location>
</feature>
<dbReference type="PROSITE" id="PS51318">
    <property type="entry name" value="TAT"/>
    <property type="match status" value="1"/>
</dbReference>
<dbReference type="AlphaFoldDB" id="A0A495X2P9"/>
<dbReference type="InterPro" id="IPR006311">
    <property type="entry name" value="TAT_signal"/>
</dbReference>
<gene>
    <name evidence="2" type="ORF">DFJ66_0942</name>
</gene>
<accession>A0A495X2P9</accession>
<dbReference type="OrthoDB" id="3684268at2"/>
<comment type="caution">
    <text evidence="2">The sequence shown here is derived from an EMBL/GenBank/DDBJ whole genome shotgun (WGS) entry which is preliminary data.</text>
</comment>
<keyword evidence="3" id="KW-1185">Reference proteome</keyword>
<sequence>MEGTHRTKSGQRRGGLRKVLIAAISLALLGVAAPEATAATSVSFTPQTVLGPGVPTDGSSDQNVVALGSVSLTVSATQTVYVVSVLRANSATVRTLVDNEVVCKWAGGSKNMVVGQNVYQQGSGSPQWEDISLTTRYLVHPGVAGVLTCTTYIRTASLGYADSTVRLVSGSLRFADTSVDGTTSGEPIQASVPPGLLHVDATTPIVREPSIPFFTTAPGFTGLSVFGDTEYMVCHPGVTCDKTGSSTARFTLFVNQWKADGTLCHTDSSATVTKTVPYWVHHIYVPLNKPDFPVRTDSGCIPRFNTYVLVQWLSGETGAVQGTAVGLTDSRGSTSKHNSDMSHAYAVPYV</sequence>
<feature type="chain" id="PRO_5019810200" evidence="1">
    <location>
        <begin position="39"/>
        <end position="350"/>
    </location>
</feature>
<name>A0A495X2P9_9PSEU</name>
<reference evidence="2 3" key="1">
    <citation type="submission" date="2018-10" db="EMBL/GenBank/DDBJ databases">
        <title>Sequencing the genomes of 1000 actinobacteria strains.</title>
        <authorList>
            <person name="Klenk H.-P."/>
        </authorList>
    </citation>
    <scope>NUCLEOTIDE SEQUENCE [LARGE SCALE GENOMIC DNA]</scope>
    <source>
        <strain evidence="2 3">DSM 43911</strain>
    </source>
</reference>